<evidence type="ECO:0000256" key="1">
    <source>
        <dbReference type="ARBA" id="ARBA00022801"/>
    </source>
</evidence>
<dbReference type="OrthoDB" id="9773856at2"/>
<reference evidence="4 7" key="2">
    <citation type="submission" date="2022-05" db="EMBL/GenBank/DDBJ databases">
        <title>Genome Sequencing of Bee-Associated Microbes.</title>
        <authorList>
            <person name="Dunlap C."/>
        </authorList>
    </citation>
    <scope>NUCLEOTIDE SEQUENCE [LARGE SCALE GENOMIC DNA]</scope>
    <source>
        <strain evidence="4 7">NRRL B-23120</strain>
    </source>
</reference>
<name>A0A410WUG3_9BACL</name>
<dbReference type="InterPro" id="IPR041796">
    <property type="entry name" value="Mre11_N"/>
</dbReference>
<evidence type="ECO:0000313" key="7">
    <source>
        <dbReference type="Proteomes" id="UP001527202"/>
    </source>
</evidence>
<feature type="domain" description="Calcineurin-like phosphoesterase" evidence="3">
    <location>
        <begin position="4"/>
        <end position="203"/>
    </location>
</feature>
<dbReference type="PANTHER" id="PTHR30337">
    <property type="entry name" value="COMPONENT OF ATP-DEPENDENT DSDNA EXONUCLEASE"/>
    <property type="match status" value="1"/>
</dbReference>
<dbReference type="InterPro" id="IPR050535">
    <property type="entry name" value="DNA_Repair-Maintenance_Comp"/>
</dbReference>
<dbReference type="GeneID" id="95375186"/>
<proteinExistence type="predicted"/>
<feature type="region of interest" description="Disordered" evidence="2">
    <location>
        <begin position="338"/>
        <end position="371"/>
    </location>
</feature>
<evidence type="ECO:0000259" key="3">
    <source>
        <dbReference type="Pfam" id="PF00149"/>
    </source>
</evidence>
<reference evidence="5 6" key="1">
    <citation type="submission" date="2018-01" db="EMBL/GenBank/DDBJ databases">
        <title>The whole genome sequencing and assembly of Paenibacillus chitinolyticus KCCM 41400 strain.</title>
        <authorList>
            <person name="Kim J.-Y."/>
            <person name="Park M.-K."/>
            <person name="Lee Y.-J."/>
            <person name="Yi H."/>
            <person name="Bahn Y.-S."/>
            <person name="Kim J.F."/>
            <person name="Lee D.-W."/>
        </authorList>
    </citation>
    <scope>NUCLEOTIDE SEQUENCE [LARGE SCALE GENOMIC DNA]</scope>
    <source>
        <strain evidence="5 6">KCCM 41400</strain>
    </source>
</reference>
<dbReference type="CDD" id="cd00840">
    <property type="entry name" value="MPP_Mre11_N"/>
    <property type="match status" value="1"/>
</dbReference>
<keyword evidence="5" id="KW-0269">Exonuclease</keyword>
<dbReference type="RefSeq" id="WP_042230825.1">
    <property type="nucleotide sequence ID" value="NZ_CP026520.1"/>
</dbReference>
<dbReference type="PANTHER" id="PTHR30337:SF7">
    <property type="entry name" value="PHOSPHOESTERASE"/>
    <property type="match status" value="1"/>
</dbReference>
<sequence length="482" mass="52284">MKALKFLHAADLHLDSPFKGMNSVPERIRDVIRESTFGALSRLVRLAVREKVDFAVFSGDIYDAGDRSLRAQLRFRSALAELDRAGIPALVIHGNHDPLDGRGADLEWPAGAYVYPADKVETVRIVKEDRGLIAEVHGISYASAAVTENLALRFRGGDASVFQVALLHTNVDGNPGYDNYAPCSKSDLVGRGIDYWALGHIHTREIVMDEKPSVVYPGNIQGRSIRECGPRGCYIVAVDENGSPALDFHALDGVRWQQESLSIAGIGTEQELQESLQDLLARLREKAEGRPTVARIFLEGRGPLHLKLQAGSTLSDLLRELRESELLALAGRSAAGYGKGGTGAGAEYAEAPHPADDNKEEGTRGSYTTAPSGGVFRSAAAEVPFVWIESIEARTGQDIDFELLLREESFIGDLLRLAEELSADEGKLREFAEEALGSLLAQNGASRLFGGADGLLEDTGDWLEAARELAVDQLMPDGRRAK</sequence>
<dbReference type="KEGG" id="pchi:PC41400_10235"/>
<dbReference type="EMBL" id="CP026520">
    <property type="protein sequence ID" value="QAV18025.1"/>
    <property type="molecule type" value="Genomic_DNA"/>
</dbReference>
<gene>
    <name evidence="4" type="ORF">M5X16_05150</name>
    <name evidence="5" type="ORF">PC41400_10235</name>
</gene>
<dbReference type="AlphaFoldDB" id="A0A410WUG3"/>
<feature type="compositionally biased region" description="Basic and acidic residues" evidence="2">
    <location>
        <begin position="353"/>
        <end position="363"/>
    </location>
</feature>
<organism evidence="5 6">
    <name type="scientific">Paenibacillus chitinolyticus</name>
    <dbReference type="NCBI Taxonomy" id="79263"/>
    <lineage>
        <taxon>Bacteria</taxon>
        <taxon>Bacillati</taxon>
        <taxon>Bacillota</taxon>
        <taxon>Bacilli</taxon>
        <taxon>Bacillales</taxon>
        <taxon>Paenibacillaceae</taxon>
        <taxon>Paenibacillus</taxon>
    </lineage>
</organism>
<accession>A0A410WUG3</accession>
<dbReference type="Proteomes" id="UP001527202">
    <property type="component" value="Unassembled WGS sequence"/>
</dbReference>
<dbReference type="Proteomes" id="UP000288943">
    <property type="component" value="Chromosome"/>
</dbReference>
<protein>
    <submittedName>
        <fullName evidence="5">DNA repair exonuclease</fullName>
    </submittedName>
</protein>
<dbReference type="GO" id="GO:0004527">
    <property type="term" value="F:exonuclease activity"/>
    <property type="evidence" value="ECO:0007669"/>
    <property type="project" value="UniProtKB-KW"/>
</dbReference>
<keyword evidence="1" id="KW-0378">Hydrolase</keyword>
<evidence type="ECO:0000313" key="6">
    <source>
        <dbReference type="Proteomes" id="UP000288943"/>
    </source>
</evidence>
<evidence type="ECO:0000313" key="4">
    <source>
        <dbReference type="EMBL" id="MCY9595164.1"/>
    </source>
</evidence>
<evidence type="ECO:0000313" key="5">
    <source>
        <dbReference type="EMBL" id="QAV18025.1"/>
    </source>
</evidence>
<keyword evidence="5" id="KW-0540">Nuclease</keyword>
<dbReference type="Pfam" id="PF00149">
    <property type="entry name" value="Metallophos"/>
    <property type="match status" value="1"/>
</dbReference>
<dbReference type="InterPro" id="IPR004843">
    <property type="entry name" value="Calcineurin-like_PHP"/>
</dbReference>
<keyword evidence="7" id="KW-1185">Reference proteome</keyword>
<dbReference type="EMBL" id="JAMDMJ010000004">
    <property type="protein sequence ID" value="MCY9595164.1"/>
    <property type="molecule type" value="Genomic_DNA"/>
</dbReference>
<dbReference type="Gene3D" id="3.60.21.10">
    <property type="match status" value="1"/>
</dbReference>
<dbReference type="InterPro" id="IPR029052">
    <property type="entry name" value="Metallo-depent_PP-like"/>
</dbReference>
<evidence type="ECO:0000256" key="2">
    <source>
        <dbReference type="SAM" id="MobiDB-lite"/>
    </source>
</evidence>
<dbReference type="SUPFAM" id="SSF56300">
    <property type="entry name" value="Metallo-dependent phosphatases"/>
    <property type="match status" value="1"/>
</dbReference>